<reference evidence="2" key="1">
    <citation type="submission" date="2018-05" db="EMBL/GenBank/DDBJ databases">
        <authorList>
            <person name="Strepis N."/>
        </authorList>
    </citation>
    <scope>NUCLEOTIDE SEQUENCE [LARGE SCALE GENOMIC DNA]</scope>
</reference>
<dbReference type="InterPro" id="IPR016024">
    <property type="entry name" value="ARM-type_fold"/>
</dbReference>
<evidence type="ECO:0000313" key="1">
    <source>
        <dbReference type="EMBL" id="SYZ78926.1"/>
    </source>
</evidence>
<dbReference type="OrthoDB" id="2112914at2"/>
<dbReference type="Proteomes" id="UP000262072">
    <property type="component" value="Unassembled WGS sequence"/>
</dbReference>
<evidence type="ECO:0000313" key="2">
    <source>
        <dbReference type="Proteomes" id="UP000262072"/>
    </source>
</evidence>
<accession>A0A383TG48</accession>
<dbReference type="EMBL" id="UNRR01000021">
    <property type="protein sequence ID" value="SYZ78926.1"/>
    <property type="molecule type" value="Genomic_DNA"/>
</dbReference>
<dbReference type="SUPFAM" id="SSF48371">
    <property type="entry name" value="ARM repeat"/>
    <property type="match status" value="1"/>
</dbReference>
<organism evidence="1 2">
    <name type="scientific">Trichococcus shcherbakoviae</name>
    <dbReference type="NCBI Taxonomy" id="2094020"/>
    <lineage>
        <taxon>Bacteria</taxon>
        <taxon>Bacillati</taxon>
        <taxon>Bacillota</taxon>
        <taxon>Bacilli</taxon>
        <taxon>Lactobacillales</taxon>
        <taxon>Carnobacteriaceae</taxon>
        <taxon>Trichococcus</taxon>
    </lineage>
</organism>
<dbReference type="AlphaFoldDB" id="A0A383TG48"/>
<proteinExistence type="predicted"/>
<protein>
    <submittedName>
        <fullName evidence="1">Armadillo-type fold</fullName>
    </submittedName>
</protein>
<gene>
    <name evidence="1" type="ORF">TART1_1742</name>
</gene>
<sequence>MIVFHRYTKKMALRKQRDSLRWINFIKENIILPANGANHVIKHSEWRRLHSVWELVSFSEAVETLLKSDSHPNLLAAIKTNIPGWVTLGHYYKKKPSIYKAFYAYICSRMPKLESEHYQHLIPLMQEFLEDCSIYTKENALNALYHFGQPKPVLEALRKLSKKESLHNNKLITDGLLTYTGNKNELIEGLYQNIADFSLCYQVAILDYFRFDGEILKDRLYQYLENKQTHKDIVCPVLRYYTKYPVEELQPLILSWMDEESVTDWECISVASSALAKYPGKDTEAALMKATRSRHWYVRFNSAKSIHTLGISNDKLIEILQGDDAYAREQLQYYYGEQV</sequence>
<dbReference type="RefSeq" id="WP_140185552.1">
    <property type="nucleotide sequence ID" value="NZ_UNRR01000021.1"/>
</dbReference>
<name>A0A383TG48_9LACT</name>